<reference evidence="2 3" key="1">
    <citation type="submission" date="2016-08" db="EMBL/GenBank/DDBJ databases">
        <title>A Parts List for Fungal Cellulosomes Revealed by Comparative Genomics.</title>
        <authorList>
            <consortium name="DOE Joint Genome Institute"/>
            <person name="Haitjema C.H."/>
            <person name="Gilmore S.P."/>
            <person name="Henske J.K."/>
            <person name="Solomon K.V."/>
            <person name="De Groot R."/>
            <person name="Kuo A."/>
            <person name="Mondo S.J."/>
            <person name="Salamov A.A."/>
            <person name="Labutti K."/>
            <person name="Zhao Z."/>
            <person name="Chiniquy J."/>
            <person name="Barry K."/>
            <person name="Brewer H.M."/>
            <person name="Purvine S.O."/>
            <person name="Wright A.T."/>
            <person name="Boxma B."/>
            <person name="Van Alen T."/>
            <person name="Hackstein J.H."/>
            <person name="Baker S.E."/>
            <person name="Grigoriev I.V."/>
            <person name="O'Malley M.A."/>
        </authorList>
    </citation>
    <scope>NUCLEOTIDE SEQUENCE [LARGE SCALE GENOMIC DNA]</scope>
    <source>
        <strain evidence="2 3">G1</strain>
    </source>
</reference>
<evidence type="ECO:0000256" key="1">
    <source>
        <dbReference type="SAM" id="SignalP"/>
    </source>
</evidence>
<proteinExistence type="predicted"/>
<protein>
    <submittedName>
        <fullName evidence="2">Uncharacterized protein</fullName>
    </submittedName>
</protein>
<gene>
    <name evidence="2" type="ORF">LY90DRAFT_510268</name>
</gene>
<name>A0A1Y2C2A1_9FUNG</name>
<organism evidence="2 3">
    <name type="scientific">Neocallimastix californiae</name>
    <dbReference type="NCBI Taxonomy" id="1754190"/>
    <lineage>
        <taxon>Eukaryota</taxon>
        <taxon>Fungi</taxon>
        <taxon>Fungi incertae sedis</taxon>
        <taxon>Chytridiomycota</taxon>
        <taxon>Chytridiomycota incertae sedis</taxon>
        <taxon>Neocallimastigomycetes</taxon>
        <taxon>Neocallimastigales</taxon>
        <taxon>Neocallimastigaceae</taxon>
        <taxon>Neocallimastix</taxon>
    </lineage>
</organism>
<accession>A0A1Y2C2A1</accession>
<feature type="chain" id="PRO_5012734125" evidence="1">
    <location>
        <begin position="18"/>
        <end position="161"/>
    </location>
</feature>
<sequence length="161" mass="18576">MKLQAFLFATVISVSFAARADDFFRGVSRAELFRQTEFNMPTLRINLSKESYNRFQLTYKCLYDNSPLIENDNEDCYKAPWVNYTDVMTSLVNNKVVNTKELNEKQLKLINSPELGYSDFKSIVNASSILPMNEIFSQKYSYAPIPSFEDTDASLDFILNK</sequence>
<feature type="signal peptide" evidence="1">
    <location>
        <begin position="1"/>
        <end position="17"/>
    </location>
</feature>
<dbReference type="AlphaFoldDB" id="A0A1Y2C2A1"/>
<dbReference type="Proteomes" id="UP000193920">
    <property type="component" value="Unassembled WGS sequence"/>
</dbReference>
<comment type="caution">
    <text evidence="2">The sequence shown here is derived from an EMBL/GenBank/DDBJ whole genome shotgun (WGS) entry which is preliminary data.</text>
</comment>
<keyword evidence="1" id="KW-0732">Signal</keyword>
<evidence type="ECO:0000313" key="3">
    <source>
        <dbReference type="Proteomes" id="UP000193920"/>
    </source>
</evidence>
<dbReference type="STRING" id="1754190.A0A1Y2C2A1"/>
<dbReference type="EMBL" id="MCOG01000125">
    <property type="protein sequence ID" value="ORY41149.1"/>
    <property type="molecule type" value="Genomic_DNA"/>
</dbReference>
<evidence type="ECO:0000313" key="2">
    <source>
        <dbReference type="EMBL" id="ORY41149.1"/>
    </source>
</evidence>
<keyword evidence="3" id="KW-1185">Reference proteome</keyword>